<dbReference type="SUPFAM" id="SSF52540">
    <property type="entry name" value="P-loop containing nucleoside triphosphate hydrolases"/>
    <property type="match status" value="1"/>
</dbReference>
<sequence length="236" mass="25807">MAKEITQDRLPATILNLAKRVEALLKRQSSSPPSRILVALAGVPGSGKSTVSAALLLELAAKGITDVAVVAMDGFHLTQKELSQLPDPKEAFARRGAPFTFNALAFLGLVKSLKVLPVTGPSAPEQFLYAPSFDHARQDPVANGIPISSWTRVIIVEGNYTLLDEDPWREVAALCEEKWFVDTPREVVLERLVGRHMMAGIETDVKRAVERAEANDLPNGDLIRRKLIKPDVIVEN</sequence>
<dbReference type="GO" id="GO:0016301">
    <property type="term" value="F:kinase activity"/>
    <property type="evidence" value="ECO:0007669"/>
    <property type="project" value="InterPro"/>
</dbReference>
<proteinExistence type="predicted"/>
<feature type="domain" description="Phosphoribulokinase/uridine kinase" evidence="1">
    <location>
        <begin position="38"/>
        <end position="198"/>
    </location>
</feature>
<dbReference type="InterPro" id="IPR027417">
    <property type="entry name" value="P-loop_NTPase"/>
</dbReference>
<dbReference type="EMBL" id="JAPEUX010000004">
    <property type="protein sequence ID" value="KAJ4353532.1"/>
    <property type="molecule type" value="Genomic_DNA"/>
</dbReference>
<evidence type="ECO:0000313" key="2">
    <source>
        <dbReference type="EMBL" id="KAJ4353532.1"/>
    </source>
</evidence>
<gene>
    <name evidence="2" type="ORF">N0V89_005262</name>
</gene>
<organism evidence="2 3">
    <name type="scientific">Didymosphaeria variabile</name>
    <dbReference type="NCBI Taxonomy" id="1932322"/>
    <lineage>
        <taxon>Eukaryota</taxon>
        <taxon>Fungi</taxon>
        <taxon>Dikarya</taxon>
        <taxon>Ascomycota</taxon>
        <taxon>Pezizomycotina</taxon>
        <taxon>Dothideomycetes</taxon>
        <taxon>Pleosporomycetidae</taxon>
        <taxon>Pleosporales</taxon>
        <taxon>Massarineae</taxon>
        <taxon>Didymosphaeriaceae</taxon>
        <taxon>Didymosphaeria</taxon>
    </lineage>
</organism>
<evidence type="ECO:0000313" key="3">
    <source>
        <dbReference type="Proteomes" id="UP001140513"/>
    </source>
</evidence>
<dbReference type="GO" id="GO:0005524">
    <property type="term" value="F:ATP binding"/>
    <property type="evidence" value="ECO:0007669"/>
    <property type="project" value="InterPro"/>
</dbReference>
<protein>
    <recommendedName>
        <fullName evidence="1">Phosphoribulokinase/uridine kinase domain-containing protein</fullName>
    </recommendedName>
</protein>
<name>A0A9W8XKG6_9PLEO</name>
<comment type="caution">
    <text evidence="2">The sequence shown here is derived from an EMBL/GenBank/DDBJ whole genome shotgun (WGS) entry which is preliminary data.</text>
</comment>
<dbReference type="GeneID" id="80908792"/>
<dbReference type="Gene3D" id="3.40.50.300">
    <property type="entry name" value="P-loop containing nucleotide triphosphate hydrolases"/>
    <property type="match status" value="2"/>
</dbReference>
<accession>A0A9W8XKG6</accession>
<dbReference type="PANTHER" id="PTHR10285">
    <property type="entry name" value="URIDINE KINASE"/>
    <property type="match status" value="1"/>
</dbReference>
<dbReference type="Pfam" id="PF00485">
    <property type="entry name" value="PRK"/>
    <property type="match status" value="1"/>
</dbReference>
<dbReference type="RefSeq" id="XP_056071306.1">
    <property type="nucleotide sequence ID" value="XM_056214039.1"/>
</dbReference>
<dbReference type="Proteomes" id="UP001140513">
    <property type="component" value="Unassembled WGS sequence"/>
</dbReference>
<dbReference type="InterPro" id="IPR006083">
    <property type="entry name" value="PRK/URK"/>
</dbReference>
<evidence type="ECO:0000259" key="1">
    <source>
        <dbReference type="Pfam" id="PF00485"/>
    </source>
</evidence>
<reference evidence="2" key="1">
    <citation type="submission" date="2022-10" db="EMBL/GenBank/DDBJ databases">
        <title>Tapping the CABI collections for fungal endophytes: first genome assemblies for Collariella, Neodidymelliopsis, Ascochyta clinopodiicola, Didymella pomorum, Didymosphaeria variabile, Neocosmospora piperis and Neocucurbitaria cava.</title>
        <authorList>
            <person name="Hill R."/>
        </authorList>
    </citation>
    <scope>NUCLEOTIDE SEQUENCE</scope>
    <source>
        <strain evidence="2">IMI 356815</strain>
    </source>
</reference>
<keyword evidence="3" id="KW-1185">Reference proteome</keyword>
<dbReference type="AlphaFoldDB" id="A0A9W8XKG6"/>
<dbReference type="OrthoDB" id="6362633at2759"/>